<dbReference type="PANTHER" id="PTHR48228">
    <property type="entry name" value="SUCCINYL-COA--D-CITRAMALATE COA-TRANSFERASE"/>
    <property type="match status" value="1"/>
</dbReference>
<evidence type="ECO:0000256" key="1">
    <source>
        <dbReference type="ARBA" id="ARBA00008383"/>
    </source>
</evidence>
<accession>A0A064C9F5</accession>
<sequence>MSANMESLFDGLTVLELGHVIAAPFAASLIGDFGAQVIKIEDPGSGDMLRRSGPRKDGVPLWWKSAARNKSSVAIDLRLPEGQALVRKMVERADVVIENFRPGTLERWGLGWEELHASNPRLIMLRISGYGQIGPESAKPGYGRVGEAMSGAVHITGHPDRPPTHFGFSLGDVTTGIMGAFAVAGALFKREAIGDRFDGECIDLALYESLFRGIDWQVILYDQLNFVAERQGNQFQVSPSPVSDTYLSGDGVWYTVATGTVRSVQSLLELLGGTTLRNDPKYATQELQMLHREELGEMVRQWFAENNSDIVEKACASSGVVAARIFTPAEMFSSPTFAARESLVEVADQELGPVRVTGVVPRLTNFPGSVRSTGPGLGIHGKGVLTEWLGLADSEYEALVSSGVVGAVDVDGEVPGH</sequence>
<dbReference type="Gene3D" id="3.30.1540.10">
    <property type="entry name" value="formyl-coa transferase, domain 3"/>
    <property type="match status" value="1"/>
</dbReference>
<name>A0A064C9F5_9MYCO</name>
<comment type="caution">
    <text evidence="3">The sequence shown here is derived from an EMBL/GenBank/DDBJ whole genome shotgun (WGS) entry which is preliminary data.</text>
</comment>
<dbReference type="RefSeq" id="WP_036348094.1">
    <property type="nucleotide sequence ID" value="NZ_JALN02000002.1"/>
</dbReference>
<dbReference type="eggNOG" id="COG1804">
    <property type="taxonomic scope" value="Bacteria"/>
</dbReference>
<dbReference type="OrthoDB" id="9797653at2"/>
<dbReference type="Proteomes" id="UP000022835">
    <property type="component" value="Unassembled WGS sequence"/>
</dbReference>
<evidence type="ECO:0000313" key="3">
    <source>
        <dbReference type="EMBL" id="KDE96970.1"/>
    </source>
</evidence>
<proteinExistence type="inferred from homology"/>
<dbReference type="InterPro" id="IPR003673">
    <property type="entry name" value="CoA-Trfase_fam_III"/>
</dbReference>
<keyword evidence="2" id="KW-0808">Transferase</keyword>
<dbReference type="GO" id="GO:0016740">
    <property type="term" value="F:transferase activity"/>
    <property type="evidence" value="ECO:0007669"/>
    <property type="project" value="UniProtKB-KW"/>
</dbReference>
<comment type="similarity">
    <text evidence="1">Belongs to the CoA-transferase III family.</text>
</comment>
<dbReference type="InterPro" id="IPR050509">
    <property type="entry name" value="CoA-transferase_III"/>
</dbReference>
<gene>
    <name evidence="3" type="ORF">Y900_027080</name>
</gene>
<dbReference type="AlphaFoldDB" id="A0A064C9F5"/>
<dbReference type="PANTHER" id="PTHR48228:SF6">
    <property type="entry name" value="L-CARNITINE COA-TRANSFERASE"/>
    <property type="match status" value="1"/>
</dbReference>
<organism evidence="3 4">
    <name type="scientific">Mycolicibacterium aromaticivorans JS19b1 = JCM 16368</name>
    <dbReference type="NCBI Taxonomy" id="1440774"/>
    <lineage>
        <taxon>Bacteria</taxon>
        <taxon>Bacillati</taxon>
        <taxon>Actinomycetota</taxon>
        <taxon>Actinomycetes</taxon>
        <taxon>Mycobacteriales</taxon>
        <taxon>Mycobacteriaceae</taxon>
        <taxon>Mycolicibacterium</taxon>
    </lineage>
</organism>
<dbReference type="Gene3D" id="3.40.50.10540">
    <property type="entry name" value="Crotonobetainyl-coa:carnitine coa-transferase, domain 1"/>
    <property type="match status" value="1"/>
</dbReference>
<dbReference type="Pfam" id="PF02515">
    <property type="entry name" value="CoA_transf_3"/>
    <property type="match status" value="1"/>
</dbReference>
<dbReference type="STRING" id="1440774.Y900_027080"/>
<reference evidence="3" key="1">
    <citation type="submission" date="2014-05" db="EMBL/GenBank/DDBJ databases">
        <title>Genome sequence of Mycobacterium aromaticivorans strain JS19b1T (= DSM 45407T).</title>
        <authorList>
            <person name="Kwak Y."/>
            <person name="Park G.-S."/>
            <person name="Li Q.X."/>
            <person name="Lee S.-E."/>
            <person name="Shin J.-H."/>
        </authorList>
    </citation>
    <scope>NUCLEOTIDE SEQUENCE [LARGE SCALE GENOMIC DNA]</scope>
    <source>
        <strain evidence="3">JS19b1</strain>
    </source>
</reference>
<keyword evidence="4" id="KW-1185">Reference proteome</keyword>
<protein>
    <submittedName>
        <fullName evidence="3">CoA-transferase</fullName>
    </submittedName>
</protein>
<dbReference type="InterPro" id="IPR044855">
    <property type="entry name" value="CoA-Trfase_III_dom3_sf"/>
</dbReference>
<dbReference type="EMBL" id="JALN02000002">
    <property type="protein sequence ID" value="KDE96970.1"/>
    <property type="molecule type" value="Genomic_DNA"/>
</dbReference>
<dbReference type="SUPFAM" id="SSF89796">
    <property type="entry name" value="CoA-transferase family III (CaiB/BaiF)"/>
    <property type="match status" value="1"/>
</dbReference>
<evidence type="ECO:0000256" key="2">
    <source>
        <dbReference type="ARBA" id="ARBA00022679"/>
    </source>
</evidence>
<evidence type="ECO:0000313" key="4">
    <source>
        <dbReference type="Proteomes" id="UP000022835"/>
    </source>
</evidence>
<dbReference type="InterPro" id="IPR023606">
    <property type="entry name" value="CoA-Trfase_III_dom_1_sf"/>
</dbReference>